<dbReference type="Gene3D" id="3.40.50.2300">
    <property type="match status" value="1"/>
</dbReference>
<dbReference type="Pfam" id="PF13426">
    <property type="entry name" value="PAS_9"/>
    <property type="match status" value="1"/>
</dbReference>
<dbReference type="CDD" id="cd00130">
    <property type="entry name" value="PAS"/>
    <property type="match status" value="1"/>
</dbReference>
<feature type="modified residue" description="4-aspartylphosphate" evidence="1">
    <location>
        <position position="100"/>
    </location>
</feature>
<feature type="domain" description="GGDEF" evidence="6">
    <location>
        <begin position="373"/>
        <end position="506"/>
    </location>
</feature>
<proteinExistence type="predicted"/>
<keyword evidence="1" id="KW-0597">Phosphoprotein</keyword>
<dbReference type="InterPro" id="IPR035965">
    <property type="entry name" value="PAS-like_dom_sf"/>
</dbReference>
<dbReference type="PROSITE" id="PS50113">
    <property type="entry name" value="PAC"/>
    <property type="match status" value="1"/>
</dbReference>
<dbReference type="Gene3D" id="3.30.70.270">
    <property type="match status" value="1"/>
</dbReference>
<feature type="region of interest" description="Disordered" evidence="2">
    <location>
        <begin position="497"/>
        <end position="517"/>
    </location>
</feature>
<dbReference type="NCBIfam" id="TIGR00254">
    <property type="entry name" value="GGDEF"/>
    <property type="match status" value="1"/>
</dbReference>
<evidence type="ECO:0000259" key="4">
    <source>
        <dbReference type="PROSITE" id="PS50112"/>
    </source>
</evidence>
<evidence type="ECO:0000259" key="5">
    <source>
        <dbReference type="PROSITE" id="PS50113"/>
    </source>
</evidence>
<organism evidence="7 8">
    <name type="scientific">Sphaerotilus uruguayifluvii</name>
    <dbReference type="NCBI Taxonomy" id="2735897"/>
    <lineage>
        <taxon>Bacteria</taxon>
        <taxon>Pseudomonadati</taxon>
        <taxon>Pseudomonadota</taxon>
        <taxon>Betaproteobacteria</taxon>
        <taxon>Burkholderiales</taxon>
        <taxon>Sphaerotilaceae</taxon>
        <taxon>Sphaerotilus</taxon>
    </lineage>
</organism>
<dbReference type="SMART" id="SM00091">
    <property type="entry name" value="PAS"/>
    <property type="match status" value="1"/>
</dbReference>
<dbReference type="Gene3D" id="3.30.450.20">
    <property type="entry name" value="PAS domain"/>
    <property type="match status" value="1"/>
</dbReference>
<feature type="domain" description="Response regulatory" evidence="3">
    <location>
        <begin position="5"/>
        <end position="169"/>
    </location>
</feature>
<dbReference type="NCBIfam" id="TIGR00229">
    <property type="entry name" value="sensory_box"/>
    <property type="match status" value="1"/>
</dbReference>
<dbReference type="RefSeq" id="WP_173804054.1">
    <property type="nucleotide sequence ID" value="NZ_JABSNM010000002.1"/>
</dbReference>
<dbReference type="PROSITE" id="PS50887">
    <property type="entry name" value="GGDEF"/>
    <property type="match status" value="1"/>
</dbReference>
<comment type="caution">
    <text evidence="7">The sequence shown here is derived from an EMBL/GenBank/DDBJ whole genome shotgun (WGS) entry which is preliminary data.</text>
</comment>
<dbReference type="Pfam" id="PF00990">
    <property type="entry name" value="GGDEF"/>
    <property type="match status" value="1"/>
</dbReference>
<evidence type="ECO:0000313" key="7">
    <source>
        <dbReference type="EMBL" id="NRT55095.1"/>
    </source>
</evidence>
<dbReference type="InterPro" id="IPR043128">
    <property type="entry name" value="Rev_trsase/Diguanyl_cyclase"/>
</dbReference>
<evidence type="ECO:0000256" key="1">
    <source>
        <dbReference type="PROSITE-ProRule" id="PRU00169"/>
    </source>
</evidence>
<sequence>MDNRRILLVDDMPSIHEDFRKILDPAAGRPAAPQAADELDALEMALFAGDGAAPAGGSAAVPSPPAARFEIDSALQGREALARVQSACQAGRPYAMAFVDMRMPPGWDGVETIEHLWQADPGLQVVICTAYSDYAWEEVLGRLDVRDRLLILKKPFDAIEVSQLAQTLCAKWQAGRQVEQHTRTLEAEVRARTLELEQANLRLREDLAERQRVAAELQLAACVFDNAMDGIVVTDAHSTILSVNPAFSALTGYAPEEMIGRRLSLLRTEHEQPGFYREQWQRLLREGRWAGELWNRRKDGELFCERLNISRVQAAPGQPERFVGIFNDITEMRRSEERIRFLAFHDALTGLPNRALLLERLERALAGARRLGERIGLMFIDLDRFKPINDTLGHAVGDALLVQVARRLREQLRQHDTAARMGGDEFVVLLERVNDPAALGRLAERLKGAIGQPMEVCGHALQVGASIGLACFPDDGQDAVTLMHHADASMYAVKGAGRAAPGDQQSGGAPDGATLAP</sequence>
<dbReference type="InterPro" id="IPR000160">
    <property type="entry name" value="GGDEF_dom"/>
</dbReference>
<dbReference type="Proteomes" id="UP001516061">
    <property type="component" value="Unassembled WGS sequence"/>
</dbReference>
<feature type="domain" description="PAC" evidence="5">
    <location>
        <begin position="289"/>
        <end position="341"/>
    </location>
</feature>
<name>A0ABX2FYK8_9BURK</name>
<dbReference type="InterPro" id="IPR000014">
    <property type="entry name" value="PAS"/>
</dbReference>
<dbReference type="PANTHER" id="PTHR46663:SF3">
    <property type="entry name" value="SLL0267 PROTEIN"/>
    <property type="match status" value="1"/>
</dbReference>
<dbReference type="PROSITE" id="PS50112">
    <property type="entry name" value="PAS"/>
    <property type="match status" value="1"/>
</dbReference>
<protein>
    <submittedName>
        <fullName evidence="7">Diguanylate cyclase (GGDEF)-like protein/PAS domain S-box-containing protein</fullName>
    </submittedName>
</protein>
<dbReference type="InterPro" id="IPR052163">
    <property type="entry name" value="DGC-Regulatory_Protein"/>
</dbReference>
<dbReference type="PANTHER" id="PTHR46663">
    <property type="entry name" value="DIGUANYLATE CYCLASE DGCT-RELATED"/>
    <property type="match status" value="1"/>
</dbReference>
<dbReference type="CDD" id="cd01949">
    <property type="entry name" value="GGDEF"/>
    <property type="match status" value="1"/>
</dbReference>
<dbReference type="SUPFAM" id="SSF55073">
    <property type="entry name" value="Nucleotide cyclase"/>
    <property type="match status" value="1"/>
</dbReference>
<dbReference type="InterPro" id="IPR001789">
    <property type="entry name" value="Sig_transdc_resp-reg_receiver"/>
</dbReference>
<dbReference type="InterPro" id="IPR000700">
    <property type="entry name" value="PAS-assoc_C"/>
</dbReference>
<dbReference type="SUPFAM" id="SSF52172">
    <property type="entry name" value="CheY-like"/>
    <property type="match status" value="1"/>
</dbReference>
<dbReference type="SMART" id="SM00267">
    <property type="entry name" value="GGDEF"/>
    <property type="match status" value="1"/>
</dbReference>
<gene>
    <name evidence="7" type="ORF">HNQ01_000805</name>
</gene>
<feature type="domain" description="PAS" evidence="4">
    <location>
        <begin position="223"/>
        <end position="287"/>
    </location>
</feature>
<keyword evidence="8" id="KW-1185">Reference proteome</keyword>
<evidence type="ECO:0000256" key="2">
    <source>
        <dbReference type="SAM" id="MobiDB-lite"/>
    </source>
</evidence>
<dbReference type="InterPro" id="IPR029787">
    <property type="entry name" value="Nucleotide_cyclase"/>
</dbReference>
<dbReference type="InterPro" id="IPR011006">
    <property type="entry name" value="CheY-like_superfamily"/>
</dbReference>
<accession>A0ABX2FYK8</accession>
<reference evidence="7 8" key="1">
    <citation type="submission" date="2020-05" db="EMBL/GenBank/DDBJ databases">
        <title>Genomic Encyclopedia of Type Strains, Phase IV (KMG-V): Genome sequencing to study the core and pangenomes of soil and plant-associated prokaryotes.</title>
        <authorList>
            <person name="Whitman W."/>
        </authorList>
    </citation>
    <scope>NUCLEOTIDE SEQUENCE [LARGE SCALE GENOMIC DNA]</scope>
    <source>
        <strain evidence="7 8">C29</strain>
    </source>
</reference>
<dbReference type="EMBL" id="JABSNM010000002">
    <property type="protein sequence ID" value="NRT55095.1"/>
    <property type="molecule type" value="Genomic_DNA"/>
</dbReference>
<dbReference type="SUPFAM" id="SSF55785">
    <property type="entry name" value="PYP-like sensor domain (PAS domain)"/>
    <property type="match status" value="1"/>
</dbReference>
<evidence type="ECO:0000313" key="8">
    <source>
        <dbReference type="Proteomes" id="UP001516061"/>
    </source>
</evidence>
<dbReference type="PROSITE" id="PS50110">
    <property type="entry name" value="RESPONSE_REGULATORY"/>
    <property type="match status" value="1"/>
</dbReference>
<evidence type="ECO:0000259" key="3">
    <source>
        <dbReference type="PROSITE" id="PS50110"/>
    </source>
</evidence>
<evidence type="ECO:0000259" key="6">
    <source>
        <dbReference type="PROSITE" id="PS50887"/>
    </source>
</evidence>